<accession>A0ABQ6N4P5</accession>
<comment type="caution">
    <text evidence="2">The sequence shown here is derived from an EMBL/GenBank/DDBJ whole genome shotgun (WGS) entry which is preliminary data.</text>
</comment>
<feature type="compositionally biased region" description="Basic and acidic residues" evidence="1">
    <location>
        <begin position="1"/>
        <end position="11"/>
    </location>
</feature>
<reference evidence="2 3" key="1">
    <citation type="journal article" date="2023" name="Commun. Biol.">
        <title>Genome analysis of Parmales, the sister group of diatoms, reveals the evolutionary specialization of diatoms from phago-mixotrophs to photoautotrophs.</title>
        <authorList>
            <person name="Ban H."/>
            <person name="Sato S."/>
            <person name="Yoshikawa S."/>
            <person name="Yamada K."/>
            <person name="Nakamura Y."/>
            <person name="Ichinomiya M."/>
            <person name="Sato N."/>
            <person name="Blanc-Mathieu R."/>
            <person name="Endo H."/>
            <person name="Kuwata A."/>
            <person name="Ogata H."/>
        </authorList>
    </citation>
    <scope>NUCLEOTIDE SEQUENCE [LARGE SCALE GENOMIC DNA]</scope>
</reference>
<evidence type="ECO:0000256" key="1">
    <source>
        <dbReference type="SAM" id="MobiDB-lite"/>
    </source>
</evidence>
<sequence>MPETAPDRNAADGDESLSDENDGDSVLCYCFKCDTEWTCDVDGGDWGENEEWVCERCLPECRACGKKLFQRDDACCGSGRTDDDV</sequence>
<dbReference type="EMBL" id="BRYB01002097">
    <property type="protein sequence ID" value="GMI39618.1"/>
    <property type="molecule type" value="Genomic_DNA"/>
</dbReference>
<gene>
    <name evidence="2" type="ORF">TeGR_g1919</name>
</gene>
<name>A0ABQ6N4P5_9STRA</name>
<feature type="region of interest" description="Disordered" evidence="1">
    <location>
        <begin position="1"/>
        <end position="23"/>
    </location>
</feature>
<feature type="compositionally biased region" description="Acidic residues" evidence="1">
    <location>
        <begin position="12"/>
        <end position="23"/>
    </location>
</feature>
<protein>
    <submittedName>
        <fullName evidence="2">Uncharacterized protein</fullName>
    </submittedName>
</protein>
<organism evidence="2 3">
    <name type="scientific">Tetraparma gracilis</name>
    <dbReference type="NCBI Taxonomy" id="2962635"/>
    <lineage>
        <taxon>Eukaryota</taxon>
        <taxon>Sar</taxon>
        <taxon>Stramenopiles</taxon>
        <taxon>Ochrophyta</taxon>
        <taxon>Bolidophyceae</taxon>
        <taxon>Parmales</taxon>
        <taxon>Triparmaceae</taxon>
        <taxon>Tetraparma</taxon>
    </lineage>
</organism>
<proteinExistence type="predicted"/>
<evidence type="ECO:0000313" key="2">
    <source>
        <dbReference type="EMBL" id="GMI39618.1"/>
    </source>
</evidence>
<evidence type="ECO:0000313" key="3">
    <source>
        <dbReference type="Proteomes" id="UP001165060"/>
    </source>
</evidence>
<dbReference type="Proteomes" id="UP001165060">
    <property type="component" value="Unassembled WGS sequence"/>
</dbReference>
<keyword evidence="3" id="KW-1185">Reference proteome</keyword>